<feature type="domain" description="Endonuclease/exonuclease/phosphatase" evidence="9">
    <location>
        <begin position="39"/>
        <end position="281"/>
    </location>
</feature>
<dbReference type="PROSITE" id="PS00727">
    <property type="entry name" value="AP_NUCLEASE_F1_2"/>
    <property type="match status" value="1"/>
</dbReference>
<feature type="site" description="Interaction with DNA substrate" evidence="8">
    <location>
        <position position="281"/>
    </location>
</feature>
<keyword evidence="7" id="KW-0464">Manganese</keyword>
<name>A0A1W1UNY0_9BACT</name>
<evidence type="ECO:0000256" key="4">
    <source>
        <dbReference type="ARBA" id="ARBA00022801"/>
    </source>
</evidence>
<dbReference type="AlphaFoldDB" id="A0A1W1UNY0"/>
<dbReference type="SUPFAM" id="SSF56219">
    <property type="entry name" value="DNase I-like"/>
    <property type="match status" value="1"/>
</dbReference>
<feature type="active site" evidence="6">
    <location>
        <position position="143"/>
    </location>
</feature>
<dbReference type="PROSITE" id="PS00726">
    <property type="entry name" value="AP_NUCLEASE_F1_1"/>
    <property type="match status" value="1"/>
</dbReference>
<proteinExistence type="inferred from homology"/>
<evidence type="ECO:0000256" key="7">
    <source>
        <dbReference type="PIRSR" id="PIRSR604808-2"/>
    </source>
</evidence>
<dbReference type="GO" id="GO:0003677">
    <property type="term" value="F:DNA binding"/>
    <property type="evidence" value="ECO:0007669"/>
    <property type="project" value="InterPro"/>
</dbReference>
<evidence type="ECO:0000256" key="8">
    <source>
        <dbReference type="PIRSR" id="PIRSR604808-3"/>
    </source>
</evidence>
<comment type="cofactor">
    <cofactor evidence="1">
        <name>Mn(2+)</name>
        <dbReference type="ChEBI" id="CHEBI:29035"/>
    </cofactor>
</comment>
<keyword evidence="11" id="KW-1185">Reference proteome</keyword>
<dbReference type="InterPro" id="IPR004808">
    <property type="entry name" value="AP_endonuc_1"/>
</dbReference>
<feature type="binding site" evidence="7">
    <location>
        <position position="42"/>
    </location>
    <ligand>
        <name>Mg(2+)</name>
        <dbReference type="ChEBI" id="CHEBI:18420"/>
        <label>1</label>
    </ligand>
</feature>
<feature type="binding site" evidence="7">
    <location>
        <position position="185"/>
    </location>
    <ligand>
        <name>Mg(2+)</name>
        <dbReference type="ChEBI" id="CHEBI:18420"/>
        <label>1</label>
    </ligand>
</feature>
<protein>
    <submittedName>
        <fullName evidence="10">Exodeoxyribonuclease III Xth</fullName>
    </submittedName>
</protein>
<dbReference type="Proteomes" id="UP000192266">
    <property type="component" value="Unassembled WGS sequence"/>
</dbReference>
<keyword evidence="3 7" id="KW-0479">Metal-binding</keyword>
<feature type="active site" description="Proton acceptor" evidence="6">
    <location>
        <position position="281"/>
    </location>
</feature>
<dbReference type="PANTHER" id="PTHR22748:SF6">
    <property type="entry name" value="DNA-(APURINIC OR APYRIMIDINIC SITE) ENDONUCLEASE"/>
    <property type="match status" value="1"/>
</dbReference>
<comment type="cofactor">
    <cofactor evidence="7">
        <name>Mg(2+)</name>
        <dbReference type="ChEBI" id="CHEBI:18420"/>
    </cofactor>
    <cofactor evidence="7">
        <name>Mn(2+)</name>
        <dbReference type="ChEBI" id="CHEBI:29035"/>
    </cofactor>
    <text evidence="7">Probably binds two magnesium or manganese ions per subunit.</text>
</comment>
<dbReference type="InterPro" id="IPR020847">
    <property type="entry name" value="AP_endonuclease_F1_BS"/>
</dbReference>
<evidence type="ECO:0000256" key="2">
    <source>
        <dbReference type="ARBA" id="ARBA00007092"/>
    </source>
</evidence>
<feature type="binding site" evidence="7">
    <location>
        <position position="281"/>
    </location>
    <ligand>
        <name>Mg(2+)</name>
        <dbReference type="ChEBI" id="CHEBI:18420"/>
        <label>1</label>
    </ligand>
</feature>
<feature type="binding site" evidence="7">
    <location>
        <position position="183"/>
    </location>
    <ligand>
        <name>Mg(2+)</name>
        <dbReference type="ChEBI" id="CHEBI:18420"/>
        <label>1</label>
    </ligand>
</feature>
<feature type="binding site" evidence="7">
    <location>
        <position position="280"/>
    </location>
    <ligand>
        <name>Mg(2+)</name>
        <dbReference type="ChEBI" id="CHEBI:18420"/>
        <label>1</label>
    </ligand>
</feature>
<dbReference type="InterPro" id="IPR020848">
    <property type="entry name" value="AP_endonuclease_F1_CS"/>
</dbReference>
<feature type="site" description="Transition state stabilizer" evidence="8">
    <location>
        <position position="185"/>
    </location>
</feature>
<reference evidence="10 11" key="1">
    <citation type="submission" date="2017-04" db="EMBL/GenBank/DDBJ databases">
        <authorList>
            <person name="Afonso C.L."/>
            <person name="Miller P.J."/>
            <person name="Scott M.A."/>
            <person name="Spackman E."/>
            <person name="Goraichik I."/>
            <person name="Dimitrov K.M."/>
            <person name="Suarez D.L."/>
            <person name="Swayne D.E."/>
        </authorList>
    </citation>
    <scope>NUCLEOTIDE SEQUENCE [LARGE SCALE GENOMIC DNA]</scope>
    <source>
        <strain evidence="10 11">DSM 11622</strain>
    </source>
</reference>
<dbReference type="PROSITE" id="PS51435">
    <property type="entry name" value="AP_NUCLEASE_F1_4"/>
    <property type="match status" value="1"/>
</dbReference>
<dbReference type="STRING" id="645990.SAMN00120144_2224"/>
<feature type="site" description="Important for catalytic activity" evidence="8">
    <location>
        <position position="255"/>
    </location>
</feature>
<feature type="active site" description="Proton donor/acceptor" evidence="6">
    <location>
        <position position="183"/>
    </location>
</feature>
<dbReference type="GO" id="GO:0046872">
    <property type="term" value="F:metal ion binding"/>
    <property type="evidence" value="ECO:0007669"/>
    <property type="project" value="UniProtKB-KW"/>
</dbReference>
<evidence type="ECO:0000256" key="6">
    <source>
        <dbReference type="PIRSR" id="PIRSR604808-1"/>
    </source>
</evidence>
<comment type="similarity">
    <text evidence="2">Belongs to the DNA repair enzymes AP/ExoA family.</text>
</comment>
<gene>
    <name evidence="10" type="ORF">SAMN00120144_2224</name>
</gene>
<keyword evidence="4" id="KW-0378">Hydrolase</keyword>
<dbReference type="GO" id="GO:0008081">
    <property type="term" value="F:phosphoric diester hydrolase activity"/>
    <property type="evidence" value="ECO:0007669"/>
    <property type="project" value="TreeGrafter"/>
</dbReference>
<keyword evidence="5 7" id="KW-0460">Magnesium</keyword>
<dbReference type="Pfam" id="PF03372">
    <property type="entry name" value="Exo_endo_phos"/>
    <property type="match status" value="1"/>
</dbReference>
<dbReference type="GO" id="GO:0008311">
    <property type="term" value="F:double-stranded DNA 3'-5' DNA exonuclease activity"/>
    <property type="evidence" value="ECO:0007669"/>
    <property type="project" value="TreeGrafter"/>
</dbReference>
<dbReference type="Gene3D" id="3.60.10.10">
    <property type="entry name" value="Endonuclease/exonuclease/phosphatase"/>
    <property type="match status" value="1"/>
</dbReference>
<evidence type="ECO:0000313" key="11">
    <source>
        <dbReference type="Proteomes" id="UP000192266"/>
    </source>
</evidence>
<dbReference type="PANTHER" id="PTHR22748">
    <property type="entry name" value="AP ENDONUCLEASE"/>
    <property type="match status" value="1"/>
</dbReference>
<dbReference type="NCBIfam" id="TIGR00633">
    <property type="entry name" value="xth"/>
    <property type="match status" value="1"/>
</dbReference>
<dbReference type="NCBIfam" id="TIGR00195">
    <property type="entry name" value="exoDNase_III"/>
    <property type="match status" value="1"/>
</dbReference>
<dbReference type="InterPro" id="IPR036691">
    <property type="entry name" value="Endo/exonu/phosph_ase_sf"/>
</dbReference>
<organism evidence="10 11">
    <name type="scientific">Hymenobacter roseosalivarius DSM 11622</name>
    <dbReference type="NCBI Taxonomy" id="645990"/>
    <lineage>
        <taxon>Bacteria</taxon>
        <taxon>Pseudomonadati</taxon>
        <taxon>Bacteroidota</taxon>
        <taxon>Cytophagia</taxon>
        <taxon>Cytophagales</taxon>
        <taxon>Hymenobacteraceae</taxon>
        <taxon>Hymenobacter</taxon>
    </lineage>
</organism>
<sequence>MDEGLSGEIVSLSFELRNKNLKPTISPLHSFITSLLKIISYNVNGLRSALSKGLLDWVREAGPDVLCLQEIKAGREPLDVSGFEALGYHAYLHPAAKPGYSGVATFSKHKPKHVAVGSGTECYDCEGRVLRLDFDDFSVLNTYMPSGTSGPERQAFKVEWLHFFRNYVRELRPTLPPLIIVGDFNCCQREIDLHNPKANQDSTGFTPEERRWFADFLADGFTDSFRHHHGDAGGHYSWWTYRAGARARNVGWRLDHLLVDDALQPRLASAGLLPDVVHSDHCPAVVELQQL</sequence>
<evidence type="ECO:0000256" key="5">
    <source>
        <dbReference type="ARBA" id="ARBA00022842"/>
    </source>
</evidence>
<evidence type="ECO:0000259" key="9">
    <source>
        <dbReference type="Pfam" id="PF03372"/>
    </source>
</evidence>
<evidence type="ECO:0000313" key="10">
    <source>
        <dbReference type="EMBL" id="SMB82786.1"/>
    </source>
</evidence>
<dbReference type="EMBL" id="FWWW01000036">
    <property type="protein sequence ID" value="SMB82786.1"/>
    <property type="molecule type" value="Genomic_DNA"/>
</dbReference>
<feature type="binding site" evidence="7">
    <location>
        <position position="70"/>
    </location>
    <ligand>
        <name>Mg(2+)</name>
        <dbReference type="ChEBI" id="CHEBI:18420"/>
        <label>1</label>
    </ligand>
</feature>
<evidence type="ECO:0000256" key="3">
    <source>
        <dbReference type="ARBA" id="ARBA00022723"/>
    </source>
</evidence>
<dbReference type="GO" id="GO:0006284">
    <property type="term" value="P:base-excision repair"/>
    <property type="evidence" value="ECO:0007669"/>
    <property type="project" value="TreeGrafter"/>
</dbReference>
<dbReference type="InterPro" id="IPR005135">
    <property type="entry name" value="Endo/exonuclease/phosphatase"/>
</dbReference>
<evidence type="ECO:0000256" key="1">
    <source>
        <dbReference type="ARBA" id="ARBA00001936"/>
    </source>
</evidence>
<dbReference type="GO" id="GO:0003906">
    <property type="term" value="F:DNA-(apurinic or apyrimidinic site) endonuclease activity"/>
    <property type="evidence" value="ECO:0007669"/>
    <property type="project" value="TreeGrafter"/>
</dbReference>
<accession>A0A1W1UNY0</accession>